<dbReference type="UniPathway" id="UPA00068">
    <property type="reaction ID" value="UER00113"/>
</dbReference>
<keyword evidence="6 9" id="KW-0028">Amino-acid biosynthesis</keyword>
<keyword evidence="9" id="KW-0963">Cytoplasm</keyword>
<dbReference type="EC" id="6.3.4.5" evidence="3 9"/>
<dbReference type="InterPro" id="IPR048267">
    <property type="entry name" value="Arginosuc_syn_N"/>
</dbReference>
<feature type="binding site" evidence="9">
    <location>
        <begin position="9"/>
        <end position="17"/>
    </location>
    <ligand>
        <name>ATP</name>
        <dbReference type="ChEBI" id="CHEBI:30616"/>
    </ligand>
</feature>
<comment type="catalytic activity">
    <reaction evidence="9">
        <text>L-citrulline + L-aspartate + ATP = 2-(N(omega)-L-arginino)succinate + AMP + diphosphate + H(+)</text>
        <dbReference type="Rhea" id="RHEA:10932"/>
        <dbReference type="ChEBI" id="CHEBI:15378"/>
        <dbReference type="ChEBI" id="CHEBI:29991"/>
        <dbReference type="ChEBI" id="CHEBI:30616"/>
        <dbReference type="ChEBI" id="CHEBI:33019"/>
        <dbReference type="ChEBI" id="CHEBI:57472"/>
        <dbReference type="ChEBI" id="CHEBI:57743"/>
        <dbReference type="ChEBI" id="CHEBI:456215"/>
        <dbReference type="EC" id="6.3.4.5"/>
    </reaction>
</comment>
<dbReference type="InterPro" id="IPR018223">
    <property type="entry name" value="Arginosuc_synth_CS"/>
</dbReference>
<dbReference type="HAMAP" id="MF_00005">
    <property type="entry name" value="Arg_succ_synth_type1"/>
    <property type="match status" value="1"/>
</dbReference>
<dbReference type="PROSITE" id="PS00564">
    <property type="entry name" value="ARGININOSUCCIN_SYN_1"/>
    <property type="match status" value="1"/>
</dbReference>
<dbReference type="SUPFAM" id="SSF69864">
    <property type="entry name" value="Argininosuccinate synthetase, C-terminal domain"/>
    <property type="match status" value="1"/>
</dbReference>
<feature type="domain" description="Arginosuccinate synthase-like N-terminal" evidence="10">
    <location>
        <begin position="5"/>
        <end position="170"/>
    </location>
</feature>
<sequence>MAKEKIVLAYSGGLDTSVILKWLKETYDAEIIAFTADIGQKEELDGLEEKALATGASKVYIDDLRDEFAKDFIYPMFQAGALYEGQYLLGTSIARPLIAKRMVDIAIAEGATAIAHGATGKGNDQVRFELNAAALTPDIKVIAPWRLEEFRNQFPGRAEMIAYAEKHDIPVTASAAKPYSMDRNLLHISYESGVLEDPWFDPSAPENKGMFLLSNAPEDAPDEAEYLELEFEAGNCVALNGEQLSPLQVMEKLNELGGKHGIGRVDMVENRFVGMKSRGVYETPGGTILFTAHRKMESITMDREVMNLRDSLITRYATLVYNGFWFAPERVALQALVHESQKNVSGTVRVKLYKGNVIGAGVKSPVSLYNPDIATMEADPTQAYDQGDATGFIRLNALRLKVNAGVTQNHK</sequence>
<evidence type="ECO:0000256" key="8">
    <source>
        <dbReference type="ARBA" id="ARBA00022840"/>
    </source>
</evidence>
<dbReference type="FunFam" id="3.40.50.620:FF:000019">
    <property type="entry name" value="Argininosuccinate synthase"/>
    <property type="match status" value="1"/>
</dbReference>
<dbReference type="NCBIfam" id="TIGR00032">
    <property type="entry name" value="argG"/>
    <property type="match status" value="1"/>
</dbReference>
<gene>
    <name evidence="9" type="primary">argG</name>
    <name evidence="12" type="ORF">IAQ67_25565</name>
</gene>
<evidence type="ECO:0000259" key="11">
    <source>
        <dbReference type="Pfam" id="PF20979"/>
    </source>
</evidence>
<dbReference type="PANTHER" id="PTHR11587:SF2">
    <property type="entry name" value="ARGININOSUCCINATE SYNTHASE"/>
    <property type="match status" value="1"/>
</dbReference>
<feature type="binding site" evidence="9">
    <location>
        <position position="269"/>
    </location>
    <ligand>
        <name>L-citrulline</name>
        <dbReference type="ChEBI" id="CHEBI:57743"/>
    </ligand>
</feature>
<dbReference type="CDD" id="cd01999">
    <property type="entry name" value="ASS"/>
    <property type="match status" value="1"/>
</dbReference>
<feature type="binding site" evidence="9">
    <location>
        <position position="36"/>
    </location>
    <ligand>
        <name>ATP</name>
        <dbReference type="ChEBI" id="CHEBI:30616"/>
    </ligand>
</feature>
<evidence type="ECO:0000259" key="10">
    <source>
        <dbReference type="Pfam" id="PF00764"/>
    </source>
</evidence>
<feature type="binding site" evidence="9">
    <location>
        <position position="123"/>
    </location>
    <ligand>
        <name>L-citrulline</name>
        <dbReference type="ChEBI" id="CHEBI:57743"/>
    </ligand>
</feature>
<evidence type="ECO:0000256" key="3">
    <source>
        <dbReference type="ARBA" id="ARBA00012286"/>
    </source>
</evidence>
<dbReference type="GO" id="GO:0005737">
    <property type="term" value="C:cytoplasm"/>
    <property type="evidence" value="ECO:0007669"/>
    <property type="project" value="UniProtKB-SubCell"/>
</dbReference>
<protein>
    <recommendedName>
        <fullName evidence="3 9">Argininosuccinate synthase</fullName>
        <ecNumber evidence="3 9">6.3.4.5</ecNumber>
    </recommendedName>
    <alternativeName>
        <fullName evidence="9">Citrulline--aspartate ligase</fullName>
    </alternativeName>
</protein>
<comment type="similarity">
    <text evidence="9">Belongs to the argininosuccinate synthase family. Type 1 subfamily.</text>
</comment>
<evidence type="ECO:0000313" key="12">
    <source>
        <dbReference type="EMBL" id="QNR67087.1"/>
    </source>
</evidence>
<feature type="binding site" evidence="9">
    <location>
        <position position="189"/>
    </location>
    <ligand>
        <name>L-citrulline</name>
        <dbReference type="ChEBI" id="CHEBI:57743"/>
    </ligand>
</feature>
<dbReference type="RefSeq" id="WP_061829944.1">
    <property type="nucleotide sequence ID" value="NZ_CP061172.1"/>
</dbReference>
<keyword evidence="5 9" id="KW-0436">Ligase</keyword>
<dbReference type="Proteomes" id="UP000516384">
    <property type="component" value="Chromosome"/>
</dbReference>
<comment type="subcellular location">
    <subcellularLocation>
        <location evidence="9">Cytoplasm</location>
    </subcellularLocation>
</comment>
<dbReference type="InterPro" id="IPR048268">
    <property type="entry name" value="Arginosuc_syn_C"/>
</dbReference>
<evidence type="ECO:0000256" key="2">
    <source>
        <dbReference type="ARBA" id="ARBA00011881"/>
    </source>
</evidence>
<dbReference type="GO" id="GO:0000053">
    <property type="term" value="P:argininosuccinate metabolic process"/>
    <property type="evidence" value="ECO:0007669"/>
    <property type="project" value="TreeGrafter"/>
</dbReference>
<dbReference type="PROSITE" id="PS00565">
    <property type="entry name" value="ARGININOSUCCIN_SYN_2"/>
    <property type="match status" value="1"/>
</dbReference>
<dbReference type="AlphaFoldDB" id="A0A7H0Y7M9"/>
<dbReference type="GO" id="GO:0005524">
    <property type="term" value="F:ATP binding"/>
    <property type="evidence" value="ECO:0007669"/>
    <property type="project" value="UniProtKB-UniRule"/>
</dbReference>
<comment type="subunit">
    <text evidence="2 9">Homotetramer.</text>
</comment>
<evidence type="ECO:0000256" key="9">
    <source>
        <dbReference type="HAMAP-Rule" id="MF_00005"/>
    </source>
</evidence>
<evidence type="ECO:0000256" key="5">
    <source>
        <dbReference type="ARBA" id="ARBA00022598"/>
    </source>
</evidence>
<comment type="pathway">
    <text evidence="1 9">Amino-acid biosynthesis; L-arginine biosynthesis; L-arginine from L-ornithine and carbamoyl phosphate: step 2/3.</text>
</comment>
<dbReference type="Gene3D" id="3.40.50.620">
    <property type="entry name" value="HUPs"/>
    <property type="match status" value="1"/>
</dbReference>
<feature type="binding site" evidence="9">
    <location>
        <position position="281"/>
    </location>
    <ligand>
        <name>L-citrulline</name>
        <dbReference type="ChEBI" id="CHEBI:57743"/>
    </ligand>
</feature>
<dbReference type="GO" id="GO:0006526">
    <property type="term" value="P:L-arginine biosynthetic process"/>
    <property type="evidence" value="ECO:0007669"/>
    <property type="project" value="UniProtKB-UniRule"/>
</dbReference>
<feature type="binding site" evidence="9">
    <location>
        <position position="117"/>
    </location>
    <ligand>
        <name>ATP</name>
        <dbReference type="ChEBI" id="CHEBI:30616"/>
    </ligand>
</feature>
<evidence type="ECO:0000256" key="4">
    <source>
        <dbReference type="ARBA" id="ARBA00022571"/>
    </source>
</evidence>
<feature type="binding site" evidence="9">
    <location>
        <position position="119"/>
    </location>
    <ligand>
        <name>L-aspartate</name>
        <dbReference type="ChEBI" id="CHEBI:29991"/>
    </ligand>
</feature>
<dbReference type="GO" id="GO:0000050">
    <property type="term" value="P:urea cycle"/>
    <property type="evidence" value="ECO:0007669"/>
    <property type="project" value="TreeGrafter"/>
</dbReference>
<dbReference type="PANTHER" id="PTHR11587">
    <property type="entry name" value="ARGININOSUCCINATE SYNTHASE"/>
    <property type="match status" value="1"/>
</dbReference>
<dbReference type="InterPro" id="IPR023434">
    <property type="entry name" value="Arginosuc_synth_type_1_subfam"/>
</dbReference>
<name>A0A7H0Y7M9_9BACL</name>
<feature type="binding site" evidence="9">
    <location>
        <position position="123"/>
    </location>
    <ligand>
        <name>L-aspartate</name>
        <dbReference type="ChEBI" id="CHEBI:29991"/>
    </ligand>
</feature>
<organism evidence="12 13">
    <name type="scientific">Paenibacillus peoriae</name>
    <dbReference type="NCBI Taxonomy" id="59893"/>
    <lineage>
        <taxon>Bacteria</taxon>
        <taxon>Bacillati</taxon>
        <taxon>Bacillota</taxon>
        <taxon>Bacilli</taxon>
        <taxon>Bacillales</taxon>
        <taxon>Paenibacillaceae</taxon>
        <taxon>Paenibacillus</taxon>
    </lineage>
</organism>
<feature type="binding site" evidence="9">
    <location>
        <position position="124"/>
    </location>
    <ligand>
        <name>L-aspartate</name>
        <dbReference type="ChEBI" id="CHEBI:29991"/>
    </ligand>
</feature>
<dbReference type="NCBIfam" id="NF001770">
    <property type="entry name" value="PRK00509.1"/>
    <property type="match status" value="1"/>
</dbReference>
<dbReference type="InterPro" id="IPR024074">
    <property type="entry name" value="AS_cat/multimer_dom_body"/>
</dbReference>
<proteinExistence type="inferred from homology"/>
<accession>A0A7H0Y7M9</accession>
<dbReference type="InterPro" id="IPR001518">
    <property type="entry name" value="Arginosuc_synth"/>
</dbReference>
<keyword evidence="7 9" id="KW-0547">Nucleotide-binding</keyword>
<dbReference type="Gene3D" id="3.90.1260.10">
    <property type="entry name" value="Argininosuccinate synthetase, chain A, domain 2"/>
    <property type="match status" value="1"/>
</dbReference>
<evidence type="ECO:0000256" key="1">
    <source>
        <dbReference type="ARBA" id="ARBA00004967"/>
    </source>
</evidence>
<feature type="binding site" evidence="9">
    <location>
        <position position="92"/>
    </location>
    <ligand>
        <name>L-citrulline</name>
        <dbReference type="ChEBI" id="CHEBI:57743"/>
    </ligand>
</feature>
<feature type="binding site" evidence="9">
    <location>
        <position position="180"/>
    </location>
    <ligand>
        <name>L-citrulline</name>
        <dbReference type="ChEBI" id="CHEBI:57743"/>
    </ligand>
</feature>
<reference evidence="12 13" key="1">
    <citation type="submission" date="2020-09" db="EMBL/GenBank/DDBJ databases">
        <title>Characterization of Paenibacillus peoriae strain ZF390 with broad-spectrum antimicrobial activity as a potential biocontrol agent.</title>
        <authorList>
            <person name="Li L."/>
            <person name="Zhao Y."/>
            <person name="Li B."/>
            <person name="Xie X."/>
        </authorList>
    </citation>
    <scope>NUCLEOTIDE SEQUENCE [LARGE SCALE GENOMIC DNA]</scope>
    <source>
        <strain evidence="12 13">ZF390</strain>
    </source>
</reference>
<evidence type="ECO:0000256" key="6">
    <source>
        <dbReference type="ARBA" id="ARBA00022605"/>
    </source>
</evidence>
<dbReference type="EMBL" id="CP061172">
    <property type="protein sequence ID" value="QNR67087.1"/>
    <property type="molecule type" value="Genomic_DNA"/>
</dbReference>
<keyword evidence="8 9" id="KW-0067">ATP-binding</keyword>
<dbReference type="SUPFAM" id="SSF52402">
    <property type="entry name" value="Adenine nucleotide alpha hydrolases-like"/>
    <property type="match status" value="1"/>
</dbReference>
<dbReference type="Pfam" id="PF00764">
    <property type="entry name" value="Arginosuc_synth"/>
    <property type="match status" value="1"/>
</dbReference>
<evidence type="ECO:0000313" key="13">
    <source>
        <dbReference type="Proteomes" id="UP000516384"/>
    </source>
</evidence>
<evidence type="ECO:0000256" key="7">
    <source>
        <dbReference type="ARBA" id="ARBA00022741"/>
    </source>
</evidence>
<dbReference type="Pfam" id="PF20979">
    <property type="entry name" value="Arginosuc_syn_C"/>
    <property type="match status" value="1"/>
</dbReference>
<feature type="domain" description="Arginosuccinate synthase C-terminal" evidence="11">
    <location>
        <begin position="179"/>
        <end position="402"/>
    </location>
</feature>
<dbReference type="FunFam" id="3.90.1260.10:FF:000007">
    <property type="entry name" value="Argininosuccinate synthase"/>
    <property type="match status" value="1"/>
</dbReference>
<dbReference type="InterPro" id="IPR014729">
    <property type="entry name" value="Rossmann-like_a/b/a_fold"/>
</dbReference>
<keyword evidence="4 9" id="KW-0055">Arginine biosynthesis</keyword>
<feature type="binding site" evidence="9">
    <location>
        <position position="127"/>
    </location>
    <ligand>
        <name>L-citrulline</name>
        <dbReference type="ChEBI" id="CHEBI:57743"/>
    </ligand>
</feature>
<dbReference type="GO" id="GO:0004055">
    <property type="term" value="F:argininosuccinate synthase activity"/>
    <property type="evidence" value="ECO:0007669"/>
    <property type="project" value="UniProtKB-UniRule"/>
</dbReference>
<feature type="binding site" evidence="9">
    <location>
        <position position="87"/>
    </location>
    <ligand>
        <name>L-citrulline</name>
        <dbReference type="ChEBI" id="CHEBI:57743"/>
    </ligand>
</feature>